<evidence type="ECO:0000256" key="1">
    <source>
        <dbReference type="ARBA" id="ARBA00023125"/>
    </source>
</evidence>
<evidence type="ECO:0000259" key="2">
    <source>
        <dbReference type="Pfam" id="PF07282"/>
    </source>
</evidence>
<accession>A0ABT5AD44</accession>
<dbReference type="Proteomes" id="UP001211249">
    <property type="component" value="Unassembled WGS sequence"/>
</dbReference>
<feature type="domain" description="Cas12f1-like TNB" evidence="2">
    <location>
        <begin position="3"/>
        <end position="25"/>
    </location>
</feature>
<protein>
    <submittedName>
        <fullName evidence="3">Zinc ribbon domain-containing protein</fullName>
    </submittedName>
</protein>
<dbReference type="Pfam" id="PF07282">
    <property type="entry name" value="Cas12f1-like_TNB"/>
    <property type="match status" value="1"/>
</dbReference>
<evidence type="ECO:0000313" key="3">
    <source>
        <dbReference type="EMBL" id="MDB9535200.1"/>
    </source>
</evidence>
<evidence type="ECO:0000313" key="4">
    <source>
        <dbReference type="Proteomes" id="UP001211249"/>
    </source>
</evidence>
<dbReference type="InterPro" id="IPR010095">
    <property type="entry name" value="Cas12f1-like_TNB"/>
</dbReference>
<gene>
    <name evidence="3" type="ORF">PN451_04950</name>
</gene>
<sequence length="30" mass="3497">MSERVFKCDSCEFKSQRDWNSAINLSKTVS</sequence>
<keyword evidence="1" id="KW-0238">DNA-binding</keyword>
<reference evidence="3 4" key="1">
    <citation type="submission" date="2023-01" db="EMBL/GenBank/DDBJ databases">
        <title>Genomes from the Australian National Cyanobacteria Reference Collection.</title>
        <authorList>
            <person name="Willis A."/>
            <person name="Lee E.M.F."/>
        </authorList>
    </citation>
    <scope>NUCLEOTIDE SEQUENCE [LARGE SCALE GENOMIC DNA]</scope>
    <source>
        <strain evidence="3 4">CS-1226</strain>
    </source>
</reference>
<name>A0ABT5AD44_9CYAN</name>
<organism evidence="3 4">
    <name type="scientific">Dolichospermum planctonicum CS-1226</name>
    <dbReference type="NCBI Taxonomy" id="3021751"/>
    <lineage>
        <taxon>Bacteria</taxon>
        <taxon>Bacillati</taxon>
        <taxon>Cyanobacteriota</taxon>
        <taxon>Cyanophyceae</taxon>
        <taxon>Nostocales</taxon>
        <taxon>Aphanizomenonaceae</taxon>
        <taxon>Dolichospermum</taxon>
        <taxon>Dolichospermum planctonicum</taxon>
    </lineage>
</organism>
<proteinExistence type="predicted"/>
<keyword evidence="4" id="KW-1185">Reference proteome</keyword>
<comment type="caution">
    <text evidence="3">The sequence shown here is derived from an EMBL/GenBank/DDBJ whole genome shotgun (WGS) entry which is preliminary data.</text>
</comment>
<dbReference type="EMBL" id="JAQMUC010000027">
    <property type="protein sequence ID" value="MDB9535200.1"/>
    <property type="molecule type" value="Genomic_DNA"/>
</dbReference>